<gene>
    <name evidence="1" type="ORF">SE37_03005</name>
</gene>
<sequence length="75" mass="8174">MDCLRCGTCCTAPDISTLGKPVGVRCAHLGAGGLCAVYDERPAVCRGYRPDEICLRIAAPTLEERVKRYRELFGV</sequence>
<proteinExistence type="predicted"/>
<keyword evidence="2" id="KW-1185">Reference proteome</keyword>
<reference evidence="1 2" key="1">
    <citation type="submission" date="2015-01" db="EMBL/GenBank/DDBJ databases">
        <title>Genome sequence of the anaerobic bacterium Geobacter soli GSS01, a dissimilatory Fe(III) reducer from soil.</title>
        <authorList>
            <person name="Yang G."/>
            <person name="Zhou S."/>
        </authorList>
    </citation>
    <scope>NUCLEOTIDE SEQUENCE [LARGE SCALE GENOMIC DNA]</scope>
    <source>
        <strain evidence="1 2">GSS01</strain>
    </source>
</reference>
<dbReference type="InterPro" id="IPR052572">
    <property type="entry name" value="UPF0153_domain"/>
</dbReference>
<dbReference type="RefSeq" id="WP_039648133.1">
    <property type="nucleotide sequence ID" value="NZ_JXBL01000001.1"/>
</dbReference>
<dbReference type="AlphaFoldDB" id="A0A0C1R0U8"/>
<accession>A0A0C1R0U8</accession>
<comment type="caution">
    <text evidence="1">The sequence shown here is derived from an EMBL/GenBank/DDBJ whole genome shotgun (WGS) entry which is preliminary data.</text>
</comment>
<evidence type="ECO:0008006" key="3">
    <source>
        <dbReference type="Google" id="ProtNLM"/>
    </source>
</evidence>
<evidence type="ECO:0000313" key="2">
    <source>
        <dbReference type="Proteomes" id="UP000031433"/>
    </source>
</evidence>
<protein>
    <recommendedName>
        <fullName evidence="3">YkgJ family cysteine cluster protein</fullName>
    </recommendedName>
</protein>
<dbReference type="EMBL" id="JXBL01000001">
    <property type="protein sequence ID" value="KIE44126.1"/>
    <property type="molecule type" value="Genomic_DNA"/>
</dbReference>
<dbReference type="PANTHER" id="PTHR36931">
    <property type="entry name" value="UPF0153 PROTEIN YEIW"/>
    <property type="match status" value="1"/>
</dbReference>
<dbReference type="PANTHER" id="PTHR36931:SF1">
    <property type="entry name" value="UPF0153 PROTEIN YEIW"/>
    <property type="match status" value="1"/>
</dbReference>
<organism evidence="1 2">
    <name type="scientific">Geobacter soli</name>
    <dbReference type="NCBI Taxonomy" id="1510391"/>
    <lineage>
        <taxon>Bacteria</taxon>
        <taxon>Pseudomonadati</taxon>
        <taxon>Thermodesulfobacteriota</taxon>
        <taxon>Desulfuromonadia</taxon>
        <taxon>Geobacterales</taxon>
        <taxon>Geobacteraceae</taxon>
        <taxon>Geobacter</taxon>
    </lineage>
</organism>
<evidence type="ECO:0000313" key="1">
    <source>
        <dbReference type="EMBL" id="KIE44126.1"/>
    </source>
</evidence>
<name>A0A0C1R0U8_9BACT</name>
<dbReference type="Proteomes" id="UP000031433">
    <property type="component" value="Unassembled WGS sequence"/>
</dbReference>